<dbReference type="Proteomes" id="UP000249375">
    <property type="component" value="Chromosome"/>
</dbReference>
<keyword evidence="2" id="KW-1133">Transmembrane helix</keyword>
<keyword evidence="4" id="KW-1185">Reference proteome</keyword>
<name>A0A5P8E8C0_9BACT</name>
<keyword evidence="2" id="KW-0812">Transmembrane</keyword>
<proteinExistence type="predicted"/>
<evidence type="ECO:0000256" key="1">
    <source>
        <dbReference type="SAM" id="MobiDB-lite"/>
    </source>
</evidence>
<sequence>MTDDLEIRKKEKERILSREKANEKARKALHDTIDINNEQRTKLTLKSVLGGDMLSGQWFRKYIFFIVFCVVLTLIFVSNRYAYDNAEIERKHLCDTLEDRNYKLLTAQNLITSTKGTVKEDSAPNVKHTNKPMYSLETGEGDKKEEKED</sequence>
<dbReference type="EMBL" id="CP033459">
    <property type="protein sequence ID" value="QFQ13194.1"/>
    <property type="molecule type" value="Genomic_DNA"/>
</dbReference>
<dbReference type="KEGG" id="alq:C7Y71_009320"/>
<organism evidence="3 4">
    <name type="scientific">Pseudoprevotella muciniphila</name>
    <dbReference type="NCBI Taxonomy" id="2133944"/>
    <lineage>
        <taxon>Bacteria</taxon>
        <taxon>Pseudomonadati</taxon>
        <taxon>Bacteroidota</taxon>
        <taxon>Bacteroidia</taxon>
        <taxon>Bacteroidales</taxon>
        <taxon>Prevotellaceae</taxon>
        <taxon>Pseudoprevotella</taxon>
    </lineage>
</organism>
<feature type="region of interest" description="Disordered" evidence="1">
    <location>
        <begin position="116"/>
        <end position="149"/>
    </location>
</feature>
<protein>
    <submittedName>
        <fullName evidence="3">Uncharacterized protein</fullName>
    </submittedName>
</protein>
<evidence type="ECO:0000313" key="3">
    <source>
        <dbReference type="EMBL" id="QFQ13194.1"/>
    </source>
</evidence>
<keyword evidence="2" id="KW-0472">Membrane</keyword>
<reference evidence="3 4" key="1">
    <citation type="submission" date="2018-11" db="EMBL/GenBank/DDBJ databases">
        <authorList>
            <person name="Na S.W."/>
            <person name="Baik M."/>
        </authorList>
    </citation>
    <scope>NUCLEOTIDE SEQUENCE [LARGE SCALE GENOMIC DNA]</scope>
    <source>
        <strain evidence="3 4">E39</strain>
    </source>
</reference>
<dbReference type="RefSeq" id="WP_111898130.1">
    <property type="nucleotide sequence ID" value="NZ_CP033459.1"/>
</dbReference>
<accession>A0A5P8E8C0</accession>
<feature type="compositionally biased region" description="Basic and acidic residues" evidence="1">
    <location>
        <begin position="140"/>
        <end position="149"/>
    </location>
</feature>
<dbReference type="AlphaFoldDB" id="A0A5P8E8C0"/>
<evidence type="ECO:0000313" key="4">
    <source>
        <dbReference type="Proteomes" id="UP000249375"/>
    </source>
</evidence>
<dbReference type="OrthoDB" id="1082825at2"/>
<evidence type="ECO:0000256" key="2">
    <source>
        <dbReference type="SAM" id="Phobius"/>
    </source>
</evidence>
<dbReference type="Pfam" id="PF19579">
    <property type="entry name" value="FtsL_2"/>
    <property type="match status" value="1"/>
</dbReference>
<gene>
    <name evidence="3" type="ORF">C7Y71_009320</name>
</gene>
<feature type="transmembrane region" description="Helical" evidence="2">
    <location>
        <begin position="62"/>
        <end position="83"/>
    </location>
</feature>
<dbReference type="InterPro" id="IPR045755">
    <property type="entry name" value="FtsL-like"/>
</dbReference>